<evidence type="ECO:0000256" key="1">
    <source>
        <dbReference type="SAM" id="MobiDB-lite"/>
    </source>
</evidence>
<feature type="signal peptide" evidence="2">
    <location>
        <begin position="1"/>
        <end position="18"/>
    </location>
</feature>
<proteinExistence type="predicted"/>
<evidence type="ECO:0000313" key="4">
    <source>
        <dbReference type="Proteomes" id="UP001174691"/>
    </source>
</evidence>
<keyword evidence="2" id="KW-0732">Signal</keyword>
<dbReference type="Proteomes" id="UP001174691">
    <property type="component" value="Unassembled WGS sequence"/>
</dbReference>
<dbReference type="EMBL" id="JANBVN010000025">
    <property type="protein sequence ID" value="KAJ9161228.1"/>
    <property type="molecule type" value="Genomic_DNA"/>
</dbReference>
<comment type="caution">
    <text evidence="3">The sequence shown here is derived from an EMBL/GenBank/DDBJ whole genome shotgun (WGS) entry which is preliminary data.</text>
</comment>
<accession>A0AA38SIJ7</accession>
<evidence type="ECO:0000256" key="2">
    <source>
        <dbReference type="SAM" id="SignalP"/>
    </source>
</evidence>
<gene>
    <name evidence="3" type="ORF">NKR19_g2499</name>
</gene>
<feature type="compositionally biased region" description="Low complexity" evidence="1">
    <location>
        <begin position="99"/>
        <end position="145"/>
    </location>
</feature>
<keyword evidence="4" id="KW-1185">Reference proteome</keyword>
<name>A0AA38SIJ7_9PEZI</name>
<sequence>MYAPMLSTLFLLMGGAAATAIHSDEHFAALLARQAPGTPKYECHANCGAAITGGRVSGYCSNSTWLDAYNYCLSCAEEFDIWQYYGSSVGAAGTACGLSTEAPSSPSSTSTDGPVSVTTTSDAPATETTTTDSATTPETTAQPTADSSTADVPASTSESATAAETTTAPPTAGAGSNTTSSAPSASSTFVTVSGARGTDVTASLLGLGAMVALGLKALW</sequence>
<evidence type="ECO:0000313" key="3">
    <source>
        <dbReference type="EMBL" id="KAJ9161228.1"/>
    </source>
</evidence>
<feature type="compositionally biased region" description="Low complexity" evidence="1">
    <location>
        <begin position="154"/>
        <end position="186"/>
    </location>
</feature>
<reference evidence="3" key="1">
    <citation type="submission" date="2022-07" db="EMBL/GenBank/DDBJ databases">
        <title>Fungi with potential for degradation of polypropylene.</title>
        <authorList>
            <person name="Gostincar C."/>
        </authorList>
    </citation>
    <scope>NUCLEOTIDE SEQUENCE</scope>
    <source>
        <strain evidence="3">EXF-13287</strain>
    </source>
</reference>
<protein>
    <submittedName>
        <fullName evidence="3">Uncharacterized protein</fullName>
    </submittedName>
</protein>
<feature type="chain" id="PRO_5041389964" evidence="2">
    <location>
        <begin position="19"/>
        <end position="219"/>
    </location>
</feature>
<dbReference type="AlphaFoldDB" id="A0AA38SIJ7"/>
<organism evidence="3 4">
    <name type="scientific">Coniochaeta hoffmannii</name>
    <dbReference type="NCBI Taxonomy" id="91930"/>
    <lineage>
        <taxon>Eukaryota</taxon>
        <taxon>Fungi</taxon>
        <taxon>Dikarya</taxon>
        <taxon>Ascomycota</taxon>
        <taxon>Pezizomycotina</taxon>
        <taxon>Sordariomycetes</taxon>
        <taxon>Sordariomycetidae</taxon>
        <taxon>Coniochaetales</taxon>
        <taxon>Coniochaetaceae</taxon>
        <taxon>Coniochaeta</taxon>
    </lineage>
</organism>
<feature type="region of interest" description="Disordered" evidence="1">
    <location>
        <begin position="97"/>
        <end position="186"/>
    </location>
</feature>